<protein>
    <submittedName>
        <fullName evidence="2">Uncharacterized protein</fullName>
    </submittedName>
</protein>
<name>A0A5B7FVZ7_PORTR</name>
<proteinExistence type="predicted"/>
<sequence>MRDHREPATLGFVNGSGFGGSARRGRRGGREGEGKREGGGMTGRGRKGWRSGRGRGASAGHTMRNRSCKGSRFPHAATTPTQTQPSLPPFITLAQNKGHVQLSEKRGSIKCLGRTFVDVLISPRCRQHVTAPAWSTEGCVYCASCPLVNKLSA</sequence>
<feature type="region of interest" description="Disordered" evidence="1">
    <location>
        <begin position="1"/>
        <end position="89"/>
    </location>
</feature>
<organism evidence="2 3">
    <name type="scientific">Portunus trituberculatus</name>
    <name type="common">Swimming crab</name>
    <name type="synonym">Neptunus trituberculatus</name>
    <dbReference type="NCBI Taxonomy" id="210409"/>
    <lineage>
        <taxon>Eukaryota</taxon>
        <taxon>Metazoa</taxon>
        <taxon>Ecdysozoa</taxon>
        <taxon>Arthropoda</taxon>
        <taxon>Crustacea</taxon>
        <taxon>Multicrustacea</taxon>
        <taxon>Malacostraca</taxon>
        <taxon>Eumalacostraca</taxon>
        <taxon>Eucarida</taxon>
        <taxon>Decapoda</taxon>
        <taxon>Pleocyemata</taxon>
        <taxon>Brachyura</taxon>
        <taxon>Eubrachyura</taxon>
        <taxon>Portunoidea</taxon>
        <taxon>Portunidae</taxon>
        <taxon>Portuninae</taxon>
        <taxon>Portunus</taxon>
    </lineage>
</organism>
<dbReference type="Proteomes" id="UP000324222">
    <property type="component" value="Unassembled WGS sequence"/>
</dbReference>
<keyword evidence="3" id="KW-1185">Reference proteome</keyword>
<accession>A0A5B7FVZ7</accession>
<reference evidence="2 3" key="1">
    <citation type="submission" date="2019-05" db="EMBL/GenBank/DDBJ databases">
        <title>Another draft genome of Portunus trituberculatus and its Hox gene families provides insights of decapod evolution.</title>
        <authorList>
            <person name="Jeong J.-H."/>
            <person name="Song I."/>
            <person name="Kim S."/>
            <person name="Choi T."/>
            <person name="Kim D."/>
            <person name="Ryu S."/>
            <person name="Kim W."/>
        </authorList>
    </citation>
    <scope>NUCLEOTIDE SEQUENCE [LARGE SCALE GENOMIC DNA]</scope>
    <source>
        <tissue evidence="2">Muscle</tissue>
    </source>
</reference>
<evidence type="ECO:0000313" key="2">
    <source>
        <dbReference type="EMBL" id="MPC49098.1"/>
    </source>
</evidence>
<feature type="compositionally biased region" description="Low complexity" evidence="1">
    <location>
        <begin position="76"/>
        <end position="85"/>
    </location>
</feature>
<feature type="compositionally biased region" description="Basic residues" evidence="1">
    <location>
        <begin position="44"/>
        <end position="53"/>
    </location>
</feature>
<comment type="caution">
    <text evidence="2">The sequence shown here is derived from an EMBL/GenBank/DDBJ whole genome shotgun (WGS) entry which is preliminary data.</text>
</comment>
<dbReference type="EMBL" id="VSRR010008667">
    <property type="protein sequence ID" value="MPC49098.1"/>
    <property type="molecule type" value="Genomic_DNA"/>
</dbReference>
<evidence type="ECO:0000256" key="1">
    <source>
        <dbReference type="SAM" id="MobiDB-lite"/>
    </source>
</evidence>
<dbReference type="AlphaFoldDB" id="A0A5B7FVZ7"/>
<feature type="compositionally biased region" description="Basic and acidic residues" evidence="1">
    <location>
        <begin position="28"/>
        <end position="38"/>
    </location>
</feature>
<evidence type="ECO:0000313" key="3">
    <source>
        <dbReference type="Proteomes" id="UP000324222"/>
    </source>
</evidence>
<gene>
    <name evidence="2" type="ORF">E2C01_042892</name>
</gene>